<gene>
    <name evidence="1" type="ORF">L1049_016942</name>
</gene>
<evidence type="ECO:0000313" key="2">
    <source>
        <dbReference type="Proteomes" id="UP001415857"/>
    </source>
</evidence>
<dbReference type="Proteomes" id="UP001415857">
    <property type="component" value="Unassembled WGS sequence"/>
</dbReference>
<accession>A0AAP0S7E2</accession>
<evidence type="ECO:0000313" key="1">
    <source>
        <dbReference type="EMBL" id="KAK9288484.1"/>
    </source>
</evidence>
<proteinExistence type="predicted"/>
<organism evidence="1 2">
    <name type="scientific">Liquidambar formosana</name>
    <name type="common">Formosan gum</name>
    <dbReference type="NCBI Taxonomy" id="63359"/>
    <lineage>
        <taxon>Eukaryota</taxon>
        <taxon>Viridiplantae</taxon>
        <taxon>Streptophyta</taxon>
        <taxon>Embryophyta</taxon>
        <taxon>Tracheophyta</taxon>
        <taxon>Spermatophyta</taxon>
        <taxon>Magnoliopsida</taxon>
        <taxon>eudicotyledons</taxon>
        <taxon>Gunneridae</taxon>
        <taxon>Pentapetalae</taxon>
        <taxon>Saxifragales</taxon>
        <taxon>Altingiaceae</taxon>
        <taxon>Liquidambar</taxon>
    </lineage>
</organism>
<dbReference type="AlphaFoldDB" id="A0AAP0S7E2"/>
<keyword evidence="2" id="KW-1185">Reference proteome</keyword>
<dbReference type="EMBL" id="JBBPBK010000003">
    <property type="protein sequence ID" value="KAK9288484.1"/>
    <property type="molecule type" value="Genomic_DNA"/>
</dbReference>
<name>A0AAP0S7E2_LIQFO</name>
<protein>
    <submittedName>
        <fullName evidence="1">Uncharacterized protein</fullName>
    </submittedName>
</protein>
<sequence>MVVKGRRRIESLRQIGLPLGSGGPRSYEIAHSTHSRRGIKVYKNFGHKELCCLSISSKRLRILSEEHALWFQLLLLDFPGKDHSSGRPPKTRYKILWVMDKSWELELSDERFKTKVEKPSNITAAIGERE</sequence>
<comment type="caution">
    <text evidence="1">The sequence shown here is derived from an EMBL/GenBank/DDBJ whole genome shotgun (WGS) entry which is preliminary data.</text>
</comment>
<reference evidence="1 2" key="1">
    <citation type="journal article" date="2024" name="Plant J.">
        <title>Genome sequences and population genomics reveal climatic adaptation and genomic divergence between two closely related sweetgum species.</title>
        <authorList>
            <person name="Xu W.Q."/>
            <person name="Ren C.Q."/>
            <person name="Zhang X.Y."/>
            <person name="Comes H.P."/>
            <person name="Liu X.H."/>
            <person name="Li Y.G."/>
            <person name="Kettle C.J."/>
            <person name="Jalonen R."/>
            <person name="Gaisberger H."/>
            <person name="Ma Y.Z."/>
            <person name="Qiu Y.X."/>
        </authorList>
    </citation>
    <scope>NUCLEOTIDE SEQUENCE [LARGE SCALE GENOMIC DNA]</scope>
    <source>
        <strain evidence="1">Hangzhou</strain>
    </source>
</reference>